<dbReference type="EMBL" id="QGMY01000002">
    <property type="protein sequence ID" value="PWR73708.1"/>
    <property type="molecule type" value="Genomic_DNA"/>
</dbReference>
<gene>
    <name evidence="1" type="ORF">DK846_00615</name>
</gene>
<comment type="caution">
    <text evidence="1">The sequence shown here is derived from an EMBL/GenBank/DDBJ whole genome shotgun (WGS) entry which is preliminary data.</text>
</comment>
<evidence type="ECO:0000313" key="1">
    <source>
        <dbReference type="EMBL" id="PWR73708.1"/>
    </source>
</evidence>
<reference evidence="1 2" key="1">
    <citation type="submission" date="2018-05" db="EMBL/GenBank/DDBJ databases">
        <title>Draft genome of Methanospirillum lacunae Ki8-1.</title>
        <authorList>
            <person name="Dueholm M.S."/>
            <person name="Nielsen P.H."/>
            <person name="Bakmann L.F."/>
            <person name="Otzen D.E."/>
        </authorList>
    </citation>
    <scope>NUCLEOTIDE SEQUENCE [LARGE SCALE GENOMIC DNA]</scope>
    <source>
        <strain evidence="1 2">Ki8-1</strain>
    </source>
</reference>
<protein>
    <submittedName>
        <fullName evidence="1">Uncharacterized protein</fullName>
    </submittedName>
</protein>
<organism evidence="1 2">
    <name type="scientific">Methanospirillum lacunae</name>
    <dbReference type="NCBI Taxonomy" id="668570"/>
    <lineage>
        <taxon>Archaea</taxon>
        <taxon>Methanobacteriati</taxon>
        <taxon>Methanobacteriota</taxon>
        <taxon>Stenosarchaea group</taxon>
        <taxon>Methanomicrobia</taxon>
        <taxon>Methanomicrobiales</taxon>
        <taxon>Methanospirillaceae</taxon>
        <taxon>Methanospirillum</taxon>
    </lineage>
</organism>
<proteinExistence type="predicted"/>
<sequence>MIPPIEERSNRPCYSADVTRRCVHCLVEEDGIVHCNFSMVGEPGYANILGDEKMPDFWEIKTQRYNLTEEQSKKQPCIYHLNQKEYSESMQGY</sequence>
<name>A0A2V2NB51_9EURY</name>
<dbReference type="Proteomes" id="UP000245657">
    <property type="component" value="Unassembled WGS sequence"/>
</dbReference>
<evidence type="ECO:0000313" key="2">
    <source>
        <dbReference type="Proteomes" id="UP000245657"/>
    </source>
</evidence>
<dbReference type="AlphaFoldDB" id="A0A2V2NB51"/>
<accession>A0A2V2NB51</accession>
<keyword evidence="2" id="KW-1185">Reference proteome</keyword>